<dbReference type="Proteomes" id="UP001221898">
    <property type="component" value="Unassembled WGS sequence"/>
</dbReference>
<evidence type="ECO:0000313" key="2">
    <source>
        <dbReference type="Proteomes" id="UP001221898"/>
    </source>
</evidence>
<dbReference type="AlphaFoldDB" id="A0AAD7WPB6"/>
<reference evidence="1" key="1">
    <citation type="journal article" date="2023" name="Science">
        <title>Genome structures resolve the early diversification of teleost fishes.</title>
        <authorList>
            <person name="Parey E."/>
            <person name="Louis A."/>
            <person name="Montfort J."/>
            <person name="Bouchez O."/>
            <person name="Roques C."/>
            <person name="Iampietro C."/>
            <person name="Lluch J."/>
            <person name="Castinel A."/>
            <person name="Donnadieu C."/>
            <person name="Desvignes T."/>
            <person name="Floi Bucao C."/>
            <person name="Jouanno E."/>
            <person name="Wen M."/>
            <person name="Mejri S."/>
            <person name="Dirks R."/>
            <person name="Jansen H."/>
            <person name="Henkel C."/>
            <person name="Chen W.J."/>
            <person name="Zahm M."/>
            <person name="Cabau C."/>
            <person name="Klopp C."/>
            <person name="Thompson A.W."/>
            <person name="Robinson-Rechavi M."/>
            <person name="Braasch I."/>
            <person name="Lecointre G."/>
            <person name="Bobe J."/>
            <person name="Postlethwait J.H."/>
            <person name="Berthelot C."/>
            <person name="Roest Crollius H."/>
            <person name="Guiguen Y."/>
        </authorList>
    </citation>
    <scope>NUCLEOTIDE SEQUENCE</scope>
    <source>
        <strain evidence="1">NC1722</strain>
    </source>
</reference>
<evidence type="ECO:0000313" key="1">
    <source>
        <dbReference type="EMBL" id="KAJ8403394.1"/>
    </source>
</evidence>
<proteinExistence type="predicted"/>
<organism evidence="1 2">
    <name type="scientific">Aldrovandia affinis</name>
    <dbReference type="NCBI Taxonomy" id="143900"/>
    <lineage>
        <taxon>Eukaryota</taxon>
        <taxon>Metazoa</taxon>
        <taxon>Chordata</taxon>
        <taxon>Craniata</taxon>
        <taxon>Vertebrata</taxon>
        <taxon>Euteleostomi</taxon>
        <taxon>Actinopterygii</taxon>
        <taxon>Neopterygii</taxon>
        <taxon>Teleostei</taxon>
        <taxon>Notacanthiformes</taxon>
        <taxon>Halosauridae</taxon>
        <taxon>Aldrovandia</taxon>
    </lineage>
</organism>
<keyword evidence="2" id="KW-1185">Reference proteome</keyword>
<comment type="caution">
    <text evidence="1">The sequence shown here is derived from an EMBL/GenBank/DDBJ whole genome shotgun (WGS) entry which is preliminary data.</text>
</comment>
<protein>
    <submittedName>
        <fullName evidence="1">Uncharacterized protein</fullName>
    </submittedName>
</protein>
<sequence>MVAAGHMAWMKAAALKELLGYHFFALMCRTSLVVQLRNLTLLFPKNLLFGDVGPGMLCCLTAGTVHLATHLFQLHALQPLFYYGHL</sequence>
<accession>A0AAD7WPB6</accession>
<gene>
    <name evidence="1" type="ORF">AAFF_G00351660</name>
</gene>
<name>A0AAD7WPB6_9TELE</name>
<dbReference type="EMBL" id="JAINUG010000058">
    <property type="protein sequence ID" value="KAJ8403394.1"/>
    <property type="molecule type" value="Genomic_DNA"/>
</dbReference>